<keyword evidence="3" id="KW-1185">Reference proteome</keyword>
<comment type="caution">
    <text evidence="2">The sequence shown here is derived from an EMBL/GenBank/DDBJ whole genome shotgun (WGS) entry which is preliminary data.</text>
</comment>
<reference evidence="2 3" key="1">
    <citation type="submission" date="2018-09" db="EMBL/GenBank/DDBJ databases">
        <title>Genome sequencing of Nocardioides immobilis CCTCC AB 2017083 for comparison to Nocardioides silvaticus.</title>
        <authorList>
            <person name="Li C."/>
            <person name="Wang G."/>
        </authorList>
    </citation>
    <scope>NUCLEOTIDE SEQUENCE [LARGE SCALE GENOMIC DNA]</scope>
    <source>
        <strain evidence="2 3">CCTCC AB 2017083</strain>
    </source>
</reference>
<sequence length="213" mass="24083">MRQSTDGRTIGVMPGQEEPDDLSELESAQWNAASSTVRALAERAMNGTLDDDDVSATLAQLRQIPLDHERFLNAIHPPRDAGEYANALIGIMKRIPDGWGRWIECDRGWFPLVTDLDSKLAGLCPEYTLHQVKEKYGTLRYYADPCGRHRHIDDDFEELIRQAEAQSAKICEDCGADGNHCRSGRWYRTLCSACIERHLKEGRGRYEPVAPRP</sequence>
<protein>
    <submittedName>
        <fullName evidence="2">Uncharacterized protein</fullName>
    </submittedName>
</protein>
<evidence type="ECO:0000256" key="1">
    <source>
        <dbReference type="SAM" id="MobiDB-lite"/>
    </source>
</evidence>
<gene>
    <name evidence="2" type="ORF">D0Z08_19330</name>
</gene>
<dbReference type="AlphaFoldDB" id="A0A417XYE1"/>
<proteinExistence type="predicted"/>
<organism evidence="2 3">
    <name type="scientific">Nocardioides immobilis</name>
    <dbReference type="NCBI Taxonomy" id="2049295"/>
    <lineage>
        <taxon>Bacteria</taxon>
        <taxon>Bacillati</taxon>
        <taxon>Actinomycetota</taxon>
        <taxon>Actinomycetes</taxon>
        <taxon>Propionibacteriales</taxon>
        <taxon>Nocardioidaceae</taxon>
        <taxon>Nocardioides</taxon>
    </lineage>
</organism>
<accession>A0A417XYE1</accession>
<evidence type="ECO:0000313" key="2">
    <source>
        <dbReference type="EMBL" id="RHW25383.1"/>
    </source>
</evidence>
<dbReference type="EMBL" id="QXGH01000024">
    <property type="protein sequence ID" value="RHW25383.1"/>
    <property type="molecule type" value="Genomic_DNA"/>
</dbReference>
<dbReference type="Proteomes" id="UP000283644">
    <property type="component" value="Unassembled WGS sequence"/>
</dbReference>
<feature type="region of interest" description="Disordered" evidence="1">
    <location>
        <begin position="1"/>
        <end position="24"/>
    </location>
</feature>
<evidence type="ECO:0000313" key="3">
    <source>
        <dbReference type="Proteomes" id="UP000283644"/>
    </source>
</evidence>
<name>A0A417XYE1_9ACTN</name>